<organism evidence="1 2">
    <name type="scientific">Paraglaciecola agarilytica NO2</name>
    <dbReference type="NCBI Taxonomy" id="1125747"/>
    <lineage>
        <taxon>Bacteria</taxon>
        <taxon>Pseudomonadati</taxon>
        <taxon>Pseudomonadota</taxon>
        <taxon>Gammaproteobacteria</taxon>
        <taxon>Alteromonadales</taxon>
        <taxon>Alteromonadaceae</taxon>
        <taxon>Paraglaciecola</taxon>
    </lineage>
</organism>
<proteinExistence type="predicted"/>
<dbReference type="EMBL" id="BAEK01000094">
    <property type="protein sequence ID" value="GAC07824.1"/>
    <property type="molecule type" value="Genomic_DNA"/>
</dbReference>
<protein>
    <submittedName>
        <fullName evidence="1">Uncharacterized protein</fullName>
    </submittedName>
</protein>
<sequence>MAGEILVVSLGDSEFLPALLNPSRKGIAQVSADSAHNTRACHSLQ</sequence>
<name>A0ABQ0IEN3_9ALTE</name>
<comment type="caution">
    <text evidence="1">The sequence shown here is derived from an EMBL/GenBank/DDBJ whole genome shotgun (WGS) entry which is preliminary data.</text>
</comment>
<evidence type="ECO:0000313" key="2">
    <source>
        <dbReference type="Proteomes" id="UP000008372"/>
    </source>
</evidence>
<dbReference type="Proteomes" id="UP000008372">
    <property type="component" value="Unassembled WGS sequence"/>
</dbReference>
<gene>
    <name evidence="1" type="ORF">GAGA_5001</name>
</gene>
<reference evidence="1 2" key="1">
    <citation type="journal article" date="2014" name="Environ. Microbiol.">
        <title>Comparative genomics of the marine bacterial genus Glaciecola reveals the high degree of genomic diversity and genomic characteristic for cold adaptation.</title>
        <authorList>
            <person name="Qin Q.L."/>
            <person name="Xie B.B."/>
            <person name="Yu Y."/>
            <person name="Shu Y.L."/>
            <person name="Rong J.C."/>
            <person name="Zhang Y.J."/>
            <person name="Zhao D.L."/>
            <person name="Chen X.L."/>
            <person name="Zhang X.Y."/>
            <person name="Chen B."/>
            <person name="Zhou B.C."/>
            <person name="Zhang Y.Z."/>
        </authorList>
    </citation>
    <scope>NUCLEOTIDE SEQUENCE [LARGE SCALE GENOMIC DNA]</scope>
    <source>
        <strain evidence="1 2">NO2</strain>
    </source>
</reference>
<evidence type="ECO:0000313" key="1">
    <source>
        <dbReference type="EMBL" id="GAC07824.1"/>
    </source>
</evidence>
<accession>A0ABQ0IEN3</accession>
<keyword evidence="2" id="KW-1185">Reference proteome</keyword>